<name>A0A397VY95_9GLOM</name>
<dbReference type="AlphaFoldDB" id="A0A397VY95"/>
<keyword evidence="2" id="KW-1185">Reference proteome</keyword>
<evidence type="ECO:0000313" key="1">
    <source>
        <dbReference type="EMBL" id="RIB27484.1"/>
    </source>
</evidence>
<dbReference type="EMBL" id="QKWP01000097">
    <property type="protein sequence ID" value="RIB27484.1"/>
    <property type="molecule type" value="Genomic_DNA"/>
</dbReference>
<protein>
    <submittedName>
        <fullName evidence="1">Uncharacterized protein</fullName>
    </submittedName>
</protein>
<comment type="caution">
    <text evidence="1">The sequence shown here is derived from an EMBL/GenBank/DDBJ whole genome shotgun (WGS) entry which is preliminary data.</text>
</comment>
<organism evidence="1 2">
    <name type="scientific">Gigaspora rosea</name>
    <dbReference type="NCBI Taxonomy" id="44941"/>
    <lineage>
        <taxon>Eukaryota</taxon>
        <taxon>Fungi</taxon>
        <taxon>Fungi incertae sedis</taxon>
        <taxon>Mucoromycota</taxon>
        <taxon>Glomeromycotina</taxon>
        <taxon>Glomeromycetes</taxon>
        <taxon>Diversisporales</taxon>
        <taxon>Gigasporaceae</taxon>
        <taxon>Gigaspora</taxon>
    </lineage>
</organism>
<sequence>MTTYRHGHNLFYPNWPFYLFVLSNKHSKLLLWALLGLSFPRVQFVRFFFPSVPWSWGHVDHGTSRSAANNSPRLNFSRPVKNDTGFYQGVNFVCLPPGSYTRVSLDFSKCRAASTDDGPYSISIPGPFSSFHILFNNSIRDSTRGSVIFRGSWWLFRDFHTLGYSIYQGRIVLLNYHL</sequence>
<evidence type="ECO:0000313" key="2">
    <source>
        <dbReference type="Proteomes" id="UP000266673"/>
    </source>
</evidence>
<gene>
    <name evidence="1" type="ORF">C2G38_1769945</name>
</gene>
<accession>A0A397VY95</accession>
<dbReference type="Proteomes" id="UP000266673">
    <property type="component" value="Unassembled WGS sequence"/>
</dbReference>
<proteinExistence type="predicted"/>
<reference evidence="1 2" key="1">
    <citation type="submission" date="2018-06" db="EMBL/GenBank/DDBJ databases">
        <title>Comparative genomics reveals the genomic features of Rhizophagus irregularis, R. cerebriforme, R. diaphanum and Gigaspora rosea, and their symbiotic lifestyle signature.</title>
        <authorList>
            <person name="Morin E."/>
            <person name="San Clemente H."/>
            <person name="Chen E.C.H."/>
            <person name="De La Providencia I."/>
            <person name="Hainaut M."/>
            <person name="Kuo A."/>
            <person name="Kohler A."/>
            <person name="Murat C."/>
            <person name="Tang N."/>
            <person name="Roy S."/>
            <person name="Loubradou J."/>
            <person name="Henrissat B."/>
            <person name="Grigoriev I.V."/>
            <person name="Corradi N."/>
            <person name="Roux C."/>
            <person name="Martin F.M."/>
        </authorList>
    </citation>
    <scope>NUCLEOTIDE SEQUENCE [LARGE SCALE GENOMIC DNA]</scope>
    <source>
        <strain evidence="1 2">DAOM 194757</strain>
    </source>
</reference>